<sequence>MLEYAKNKPYKYCSMNVGNNLKNINNYLDSSLFFDFNCCQPESIF</sequence>
<dbReference type="AlphaFoldDB" id="E1YLZ1"/>
<evidence type="ECO:0000313" key="1">
    <source>
        <dbReference type="EMBL" id="CBX31124.1"/>
    </source>
</evidence>
<proteinExistence type="predicted"/>
<gene>
    <name evidence="1" type="ORF">N47_E46360</name>
</gene>
<accession>E1YLZ1</accession>
<organism evidence="1">
    <name type="scientific">uncultured Desulfobacterium sp</name>
    <dbReference type="NCBI Taxonomy" id="201089"/>
    <lineage>
        <taxon>Bacteria</taxon>
        <taxon>Pseudomonadati</taxon>
        <taxon>Thermodesulfobacteriota</taxon>
        <taxon>Desulfobacteria</taxon>
        <taxon>Desulfobacterales</taxon>
        <taxon>Desulfobacteriaceae</taxon>
        <taxon>Desulfobacterium</taxon>
        <taxon>environmental samples</taxon>
    </lineage>
</organism>
<name>E1YLZ1_9BACT</name>
<protein>
    <submittedName>
        <fullName evidence="1">Uncharacterized protein</fullName>
    </submittedName>
</protein>
<reference evidence="1" key="1">
    <citation type="journal article" date="2011" name="Environ. Microbiol.">
        <title>Genomic insights into the metabolic potential of the polycyclic aromatic hydrocarbon degrading sulfate-reducing Deltaproteobacterium N47.</title>
        <authorList>
            <person name="Bergmann F."/>
            <person name="Selesi D."/>
            <person name="Weinmaier T."/>
            <person name="Tischler P."/>
            <person name="Rattei T."/>
            <person name="Meckenstock R.U."/>
        </authorList>
    </citation>
    <scope>NUCLEOTIDE SEQUENCE</scope>
</reference>
<dbReference type="EMBL" id="FR695877">
    <property type="protein sequence ID" value="CBX31124.1"/>
    <property type="molecule type" value="Genomic_DNA"/>
</dbReference>